<comment type="caution">
    <text evidence="4">The sequence shown here is derived from an EMBL/GenBank/DDBJ whole genome shotgun (WGS) entry which is preliminary data.</text>
</comment>
<evidence type="ECO:0000313" key="4">
    <source>
        <dbReference type="EMBL" id="PIZ95079.1"/>
    </source>
</evidence>
<dbReference type="Gene3D" id="3.50.90.10">
    <property type="entry name" value="YerB-like"/>
    <property type="match status" value="1"/>
</dbReference>
<dbReference type="Pfam" id="PF11258">
    <property type="entry name" value="DUF3048"/>
    <property type="match status" value="1"/>
</dbReference>
<dbReference type="SUPFAM" id="SSF159774">
    <property type="entry name" value="YerB-like"/>
    <property type="match status" value="1"/>
</dbReference>
<keyword evidence="1" id="KW-0812">Transmembrane</keyword>
<dbReference type="Proteomes" id="UP000231453">
    <property type="component" value="Unassembled WGS sequence"/>
</dbReference>
<name>A0A2M7V8G5_9BACT</name>
<dbReference type="InterPro" id="IPR035328">
    <property type="entry name" value="DUF3048_C"/>
</dbReference>
<protein>
    <recommendedName>
        <fullName evidence="6">DUF3048 domain-containing protein</fullName>
    </recommendedName>
</protein>
<gene>
    <name evidence="4" type="ORF">COX80_05060</name>
</gene>
<feature type="domain" description="DUF3048" evidence="2">
    <location>
        <begin position="76"/>
        <end position="214"/>
    </location>
</feature>
<evidence type="ECO:0000259" key="3">
    <source>
        <dbReference type="Pfam" id="PF17479"/>
    </source>
</evidence>
<evidence type="ECO:0008006" key="6">
    <source>
        <dbReference type="Google" id="ProtNLM"/>
    </source>
</evidence>
<sequence length="369" mass="42176">MIYKKYKAGTLNTKIVYVLAFIIFIAGLLLLAVFAYSYFSKKANVNNLTEIESKGDNTLIEKKCEFTRLLDGVCVESQEEVNPELVAVMIENHVDARPQSGLAKASVVYEAPVEANYSRFMAIFPKDVDIAKVGPVRSARPYYLDWLREYGKDILYMHVGGSPAALSIISKDSRIFDFNEFSKGPYFWRSTDRYAPHNVYTSSKNWQKAWDKFGTKENTDFKSWNFRDIDNCIDTGEECITEISIDFLPPSYAATWEYSTSTRKYVRYQIEGRHFDKDGAAIEADTIIIQKVHSKVLDDVGRLQIDTIGSGDAIIFQNGIKIEGEWRKDSTTGRTEWYNFDGPDGQPIPLKRGKIWIEVVNERGSVEWE</sequence>
<dbReference type="InterPro" id="IPR023158">
    <property type="entry name" value="YerB-like_sf"/>
</dbReference>
<dbReference type="Pfam" id="PF17479">
    <property type="entry name" value="DUF3048_C"/>
    <property type="match status" value="1"/>
</dbReference>
<reference evidence="5" key="1">
    <citation type="submission" date="2017-09" db="EMBL/GenBank/DDBJ databases">
        <title>Depth-based differentiation of microbial function through sediment-hosted aquifers and enrichment of novel symbionts in the deep terrestrial subsurface.</title>
        <authorList>
            <person name="Probst A.J."/>
            <person name="Ladd B."/>
            <person name="Jarett J.K."/>
            <person name="Geller-Mcgrath D.E."/>
            <person name="Sieber C.M.K."/>
            <person name="Emerson J.B."/>
            <person name="Anantharaman K."/>
            <person name="Thomas B.C."/>
            <person name="Malmstrom R."/>
            <person name="Stieglmeier M."/>
            <person name="Klingl A."/>
            <person name="Woyke T."/>
            <person name="Ryan C.M."/>
            <person name="Banfield J.F."/>
        </authorList>
    </citation>
    <scope>NUCLEOTIDE SEQUENCE [LARGE SCALE GENOMIC DNA]</scope>
</reference>
<dbReference type="AlphaFoldDB" id="A0A2M7V8G5"/>
<evidence type="ECO:0000259" key="2">
    <source>
        <dbReference type="Pfam" id="PF11258"/>
    </source>
</evidence>
<feature type="transmembrane region" description="Helical" evidence="1">
    <location>
        <begin position="15"/>
        <end position="39"/>
    </location>
</feature>
<proteinExistence type="predicted"/>
<evidence type="ECO:0000256" key="1">
    <source>
        <dbReference type="SAM" id="Phobius"/>
    </source>
</evidence>
<accession>A0A2M7V8G5</accession>
<feature type="domain" description="DUF3048" evidence="3">
    <location>
        <begin position="245"/>
        <end position="357"/>
    </location>
</feature>
<keyword evidence="1" id="KW-0472">Membrane</keyword>
<dbReference type="EMBL" id="PFPL01000064">
    <property type="protein sequence ID" value="PIZ95079.1"/>
    <property type="molecule type" value="Genomic_DNA"/>
</dbReference>
<evidence type="ECO:0000313" key="5">
    <source>
        <dbReference type="Proteomes" id="UP000231453"/>
    </source>
</evidence>
<dbReference type="InterPro" id="IPR021416">
    <property type="entry name" value="DUF3048_N"/>
</dbReference>
<organism evidence="4 5">
    <name type="scientific">Candidatus Magasanikbacteria bacterium CG_4_10_14_0_2_um_filter_33_14</name>
    <dbReference type="NCBI Taxonomy" id="1974636"/>
    <lineage>
        <taxon>Bacteria</taxon>
        <taxon>Candidatus Magasanikiibacteriota</taxon>
    </lineage>
</organism>
<keyword evidence="1" id="KW-1133">Transmembrane helix</keyword>